<keyword evidence="3" id="KW-0520">NAD</keyword>
<feature type="domain" description="NAD-dependent epimerase/dehydratase" evidence="5">
    <location>
        <begin position="9"/>
        <end position="168"/>
    </location>
</feature>
<evidence type="ECO:0000256" key="4">
    <source>
        <dbReference type="SAM" id="MobiDB-lite"/>
    </source>
</evidence>
<accession>A0A7W3JAC8</accession>
<dbReference type="AlphaFoldDB" id="A0A7W3JAC8"/>
<feature type="compositionally biased region" description="Basic and acidic residues" evidence="4">
    <location>
        <begin position="240"/>
        <end position="254"/>
    </location>
</feature>
<organism evidence="6 7">
    <name type="scientific">Promicromonospora sukumoe</name>
    <dbReference type="NCBI Taxonomy" id="88382"/>
    <lineage>
        <taxon>Bacteria</taxon>
        <taxon>Bacillati</taxon>
        <taxon>Actinomycetota</taxon>
        <taxon>Actinomycetes</taxon>
        <taxon>Micrococcales</taxon>
        <taxon>Promicromonosporaceae</taxon>
        <taxon>Promicromonospora</taxon>
    </lineage>
</organism>
<reference evidence="6 7" key="1">
    <citation type="submission" date="2020-07" db="EMBL/GenBank/DDBJ databases">
        <title>Sequencing the genomes of 1000 actinobacteria strains.</title>
        <authorList>
            <person name="Klenk H.-P."/>
        </authorList>
    </citation>
    <scope>NUCLEOTIDE SEQUENCE [LARGE SCALE GENOMIC DNA]</scope>
    <source>
        <strain evidence="6 7">DSM 44121</strain>
    </source>
</reference>
<dbReference type="InterPro" id="IPR036291">
    <property type="entry name" value="NAD(P)-bd_dom_sf"/>
</dbReference>
<gene>
    <name evidence="6" type="ORF">FHX71_003154</name>
</gene>
<evidence type="ECO:0000313" key="7">
    <source>
        <dbReference type="Proteomes" id="UP000540568"/>
    </source>
</evidence>
<dbReference type="Gene3D" id="3.40.50.720">
    <property type="entry name" value="NAD(P)-binding Rossmann-like Domain"/>
    <property type="match status" value="1"/>
</dbReference>
<dbReference type="Pfam" id="PF01370">
    <property type="entry name" value="Epimerase"/>
    <property type="match status" value="1"/>
</dbReference>
<dbReference type="EMBL" id="JACGWV010000001">
    <property type="protein sequence ID" value="MBA8809212.1"/>
    <property type="molecule type" value="Genomic_DNA"/>
</dbReference>
<evidence type="ECO:0000256" key="3">
    <source>
        <dbReference type="ARBA" id="ARBA00023027"/>
    </source>
</evidence>
<dbReference type="GO" id="GO:0016491">
    <property type="term" value="F:oxidoreductase activity"/>
    <property type="evidence" value="ECO:0007669"/>
    <property type="project" value="UniProtKB-KW"/>
</dbReference>
<dbReference type="PANTHER" id="PTHR43103">
    <property type="entry name" value="NUCLEOSIDE-DIPHOSPHATE-SUGAR EPIMERASE"/>
    <property type="match status" value="1"/>
</dbReference>
<dbReference type="Proteomes" id="UP000540568">
    <property type="component" value="Unassembled WGS sequence"/>
</dbReference>
<name>A0A7W3JAC8_9MICO</name>
<evidence type="ECO:0000259" key="5">
    <source>
        <dbReference type="Pfam" id="PF01370"/>
    </source>
</evidence>
<keyword evidence="2" id="KW-0560">Oxidoreductase</keyword>
<dbReference type="RefSeq" id="WP_182617910.1">
    <property type="nucleotide sequence ID" value="NZ_BAAATF010000003.1"/>
</dbReference>
<protein>
    <submittedName>
        <fullName evidence="6">Uncharacterized protein YbjT (DUF2867 family)</fullName>
    </submittedName>
</protein>
<dbReference type="InterPro" id="IPR001509">
    <property type="entry name" value="Epimerase_deHydtase"/>
</dbReference>
<keyword evidence="7" id="KW-1185">Reference proteome</keyword>
<comment type="caution">
    <text evidence="6">The sequence shown here is derived from an EMBL/GenBank/DDBJ whole genome shotgun (WGS) entry which is preliminary data.</text>
</comment>
<feature type="compositionally biased region" description="Basic and acidic residues" evidence="4">
    <location>
        <begin position="261"/>
        <end position="271"/>
    </location>
</feature>
<dbReference type="PANTHER" id="PTHR43103:SF5">
    <property type="entry name" value="4-EPIMERASE, PUTATIVE (AFU_ORTHOLOGUE AFUA_7G00360)-RELATED"/>
    <property type="match status" value="1"/>
</dbReference>
<proteinExistence type="inferred from homology"/>
<feature type="region of interest" description="Disordered" evidence="4">
    <location>
        <begin position="240"/>
        <end position="271"/>
    </location>
</feature>
<evidence type="ECO:0000313" key="6">
    <source>
        <dbReference type="EMBL" id="MBA8809212.1"/>
    </source>
</evidence>
<sequence>MSNDAPQVVAITGAAGRIGRAVAPFLRNPGRELRLLDRAVPADRDERDRWFTGDITEPGALDDAFRGADLVVHLAAHPWERPWPEILAVNIDGTQKVLDAAHEAGVPRVLLASSIHAVGYATPAEAGADDVLVPRPDTFYGVSKAAGEALGSVYADRFGMTVVSARICAFNTEVGEGRALAQWLSPADAARLVEAAAALDRPGHHIVWGVSDNAPGWFPLGPGHAIGFHPQDDAVRHVRERDGVEPPQPEREEALAGIFADDEHPLGGEWS</sequence>
<dbReference type="SUPFAM" id="SSF51735">
    <property type="entry name" value="NAD(P)-binding Rossmann-fold domains"/>
    <property type="match status" value="1"/>
</dbReference>
<evidence type="ECO:0000256" key="1">
    <source>
        <dbReference type="ARBA" id="ARBA00007637"/>
    </source>
</evidence>
<evidence type="ECO:0000256" key="2">
    <source>
        <dbReference type="ARBA" id="ARBA00023002"/>
    </source>
</evidence>
<comment type="similarity">
    <text evidence="1">Belongs to the NAD(P)-dependent epimerase/dehydratase family.</text>
</comment>